<evidence type="ECO:0000256" key="1">
    <source>
        <dbReference type="SAM" id="Phobius"/>
    </source>
</evidence>
<protein>
    <recommendedName>
        <fullName evidence="4">Transmembrane protein</fullName>
    </recommendedName>
</protein>
<evidence type="ECO:0008006" key="4">
    <source>
        <dbReference type="Google" id="ProtNLM"/>
    </source>
</evidence>
<dbReference type="Proteomes" id="UP001165060">
    <property type="component" value="Unassembled WGS sequence"/>
</dbReference>
<gene>
    <name evidence="2" type="ORF">TeGR_g11905</name>
</gene>
<feature type="transmembrane region" description="Helical" evidence="1">
    <location>
        <begin position="176"/>
        <end position="202"/>
    </location>
</feature>
<evidence type="ECO:0000313" key="3">
    <source>
        <dbReference type="Proteomes" id="UP001165060"/>
    </source>
</evidence>
<reference evidence="2 3" key="1">
    <citation type="journal article" date="2023" name="Commun. Biol.">
        <title>Genome analysis of Parmales, the sister group of diatoms, reveals the evolutionary specialization of diatoms from phago-mixotrophs to photoautotrophs.</title>
        <authorList>
            <person name="Ban H."/>
            <person name="Sato S."/>
            <person name="Yoshikawa S."/>
            <person name="Yamada K."/>
            <person name="Nakamura Y."/>
            <person name="Ichinomiya M."/>
            <person name="Sato N."/>
            <person name="Blanc-Mathieu R."/>
            <person name="Endo H."/>
            <person name="Kuwata A."/>
            <person name="Ogata H."/>
        </authorList>
    </citation>
    <scope>NUCLEOTIDE SEQUENCE [LARGE SCALE GENOMIC DNA]</scope>
</reference>
<evidence type="ECO:0000313" key="2">
    <source>
        <dbReference type="EMBL" id="GMI38866.1"/>
    </source>
</evidence>
<keyword evidence="1" id="KW-1133">Transmembrane helix</keyword>
<feature type="transmembrane region" description="Helical" evidence="1">
    <location>
        <begin position="74"/>
        <end position="94"/>
    </location>
</feature>
<sequence length="362" mass="41238">MSPVDLTKLQTNTTSVCGKMYLDNFNLPPWANKFFVSALILLSMFVVQSVKRWQAHEGNSEAAETLVLGIYKNVFWFIAAVTMFCFTLITYYDYSNQVMPAWLGACMWALWHFGIEGITFLLLHHGVGRKALLRTFYMALAWSAITFVAVYFVQAWHDDMDAVYQLGYQENVEASISISVSYSGLIIVLYGVIVFAPSSILYQRPALRLYSLFWLTYELVTIFDVIVTAIGLNWPFCVESANRLLMFGIVQPFIIMKTLKDDCLYWQGLYSPSLDSLNAPLMGGFGILRRDSVETIARLDDLKAVEQIHYGLVTFEDKRNFSAGASARVYRGHLYNAKTKMKETVAIKMLFCIELNKTVIDR</sequence>
<feature type="transmembrane region" description="Helical" evidence="1">
    <location>
        <begin position="30"/>
        <end position="47"/>
    </location>
</feature>
<accession>A0ABQ6N365</accession>
<keyword evidence="1" id="KW-0812">Transmembrane</keyword>
<organism evidence="2 3">
    <name type="scientific">Tetraparma gracilis</name>
    <dbReference type="NCBI Taxonomy" id="2962635"/>
    <lineage>
        <taxon>Eukaryota</taxon>
        <taxon>Sar</taxon>
        <taxon>Stramenopiles</taxon>
        <taxon>Ochrophyta</taxon>
        <taxon>Bolidophyceae</taxon>
        <taxon>Parmales</taxon>
        <taxon>Triparmaceae</taxon>
        <taxon>Tetraparma</taxon>
    </lineage>
</organism>
<comment type="caution">
    <text evidence="2">The sequence shown here is derived from an EMBL/GenBank/DDBJ whole genome shotgun (WGS) entry which is preliminary data.</text>
</comment>
<feature type="transmembrane region" description="Helical" evidence="1">
    <location>
        <begin position="100"/>
        <end position="123"/>
    </location>
</feature>
<name>A0ABQ6N365_9STRA</name>
<keyword evidence="3" id="KW-1185">Reference proteome</keyword>
<dbReference type="EMBL" id="BRYB01002053">
    <property type="protein sequence ID" value="GMI38866.1"/>
    <property type="molecule type" value="Genomic_DNA"/>
</dbReference>
<feature type="transmembrane region" description="Helical" evidence="1">
    <location>
        <begin position="214"/>
        <end position="236"/>
    </location>
</feature>
<feature type="transmembrane region" description="Helical" evidence="1">
    <location>
        <begin position="135"/>
        <end position="156"/>
    </location>
</feature>
<keyword evidence="1" id="KW-0472">Membrane</keyword>
<proteinExistence type="predicted"/>